<dbReference type="PANTHER" id="PTHR32305">
    <property type="match status" value="1"/>
</dbReference>
<feature type="region of interest" description="Disordered" evidence="1">
    <location>
        <begin position="1031"/>
        <end position="1050"/>
    </location>
</feature>
<dbReference type="EMBL" id="NPDT01000001">
    <property type="protein sequence ID" value="PJZ66541.1"/>
    <property type="molecule type" value="Genomic_DNA"/>
</dbReference>
<sequence length="1286" mass="143419">GFGKFTQKDGYGVRTVHTYNNVPYSDFMMNRALGGAEKESHVIGSDNQDYGSILRTYNINKIETSSGIVSYIVIPILQENYIKGTKTKTTAQNIELNGYNLSKKTETITDLFSDAAHPSVSMTNTTEFETISASNQTRAKKSVSLAGSSNEVSTSITYDTQGNPIRSVTSYTGSGLGVVPPKITESSYDTLGNLISQKDVSGNPARGTDFVYDTQLKQFVVEKTAFGGSIRLKNLYTIDYANAFGSPLQVMDPNGNKTTYEYDSFGRTVKTSADTDSGTKILGTYSYDASFPLSAKSVLSTGTWDPDFALREYVDGLARTVYKAKTGSEGKVVRTGRIVYDGAGRISRRGQSDWTDTGDLDHFSLHMEEKNPTLFEYDAIGRVKTTTLPLAQGETSPTILTTIYNDPYESTQIHSGGTSKRTVQDARGQILYVEDSGSDGVIAQIGFCYNLAGNRTKKSDLNDGTPLNCSDISTGIANKDVSGKNQAYWSYDGFGRVKIQSDPDLGVQKFEYTAFGDLSKSTDAKNIVTTFGYDPLGRMNTKTQPEGTTYMTYDSLSGSQNALGKLVKVEDQVQTKTFSYDKLGKVKRETRSFKNIPLKNGDVPYVTEYEYDLLGRVSKIDYPAHPVNHSRLRACYTYGTAGYISGISVQVNTNGILPGLCNKTVVENITYNEFNQTAGFTLGNGIETTYTYDARQRLVRLQSSGDVDGTSKILQDAVYTFNSRNNITNIANTASDYTTQYDYEYDGLNRLVNAQGTYSEPTDAYTKQFRQSFDYAKNGNLIAKRSHNFSTGAILDERLYQYENHQVRRIDSSKYGSDTLTMNYDASGNMVRQRDRTLDLTKQIEYDSQNRIVRILDKDNYTIGKYSYDEGGFRVHKSALIPGGAQSKHQEILYPNKFYGLEYMDEENVLRSINNIYLNGIRIAAITEDGRAAFYLSDQVDSVSTVLDDSAHILSRMQYEPYGETFVQRGNLDFSPKYNSQELDKESRFYFYNARHYDANIARFVSADTIIDGEFNTQGWNRFSYVKGNPVSHGDPTGHNADSNHTNSKASSDLNRKLGFFETLGQRFSNFFSKEFSFSTDRELIEKAASRGGFLPSLAMKQKLGYHITNIERKLADNFMDNYFSRTISGERLISPLGSMENRWGRGLRGSDGEGCGGYECLRGGGRVHESWDMVSVEGDQVVAPISGTVVAAWTDQHYHRVEIQTRDTQSGLIYKIGLLYSRHPDLREGMEVRQGDVIGTASDITPFYGPEITNHIHMEIKKCTNENSGGCTRWERQNPGEFFRN</sequence>
<dbReference type="Pfam" id="PF01551">
    <property type="entry name" value="Peptidase_M23"/>
    <property type="match status" value="1"/>
</dbReference>
<dbReference type="Gene3D" id="2.70.70.10">
    <property type="entry name" value="Glucose Permease (Domain IIA)"/>
    <property type="match status" value="1"/>
</dbReference>
<proteinExistence type="predicted"/>
<feature type="compositionally biased region" description="Polar residues" evidence="1">
    <location>
        <begin position="1040"/>
        <end position="1050"/>
    </location>
</feature>
<evidence type="ECO:0000313" key="4">
    <source>
        <dbReference type="Proteomes" id="UP000231912"/>
    </source>
</evidence>
<dbReference type="InterPro" id="IPR031325">
    <property type="entry name" value="RHS_repeat"/>
</dbReference>
<dbReference type="Gene3D" id="2.180.10.10">
    <property type="entry name" value="RHS repeat-associated core"/>
    <property type="match status" value="3"/>
</dbReference>
<evidence type="ECO:0000313" key="3">
    <source>
        <dbReference type="EMBL" id="PJZ66541.1"/>
    </source>
</evidence>
<dbReference type="InterPro" id="IPR050708">
    <property type="entry name" value="T6SS_VgrG/RHS"/>
</dbReference>
<feature type="non-terminal residue" evidence="3">
    <location>
        <position position="1"/>
    </location>
</feature>
<dbReference type="InterPro" id="IPR011055">
    <property type="entry name" value="Dup_hybrid_motif"/>
</dbReference>
<dbReference type="Pfam" id="PF05593">
    <property type="entry name" value="RHS_repeat"/>
    <property type="match status" value="2"/>
</dbReference>
<accession>A0A2M9ZDM8</accession>
<dbReference type="InterPro" id="IPR022385">
    <property type="entry name" value="Rhs_assc_core"/>
</dbReference>
<dbReference type="RefSeq" id="WP_165783059.1">
    <property type="nucleotide sequence ID" value="NZ_NPDT01000001.1"/>
</dbReference>
<dbReference type="InterPro" id="IPR006530">
    <property type="entry name" value="YD"/>
</dbReference>
<evidence type="ECO:0000256" key="1">
    <source>
        <dbReference type="SAM" id="MobiDB-lite"/>
    </source>
</evidence>
<protein>
    <recommendedName>
        <fullName evidence="2">M23ase beta-sheet core domain-containing protein</fullName>
    </recommendedName>
</protein>
<evidence type="ECO:0000259" key="2">
    <source>
        <dbReference type="Pfam" id="PF01551"/>
    </source>
</evidence>
<gene>
    <name evidence="3" type="ORF">CH371_00005</name>
</gene>
<dbReference type="CDD" id="cd12797">
    <property type="entry name" value="M23_peptidase"/>
    <property type="match status" value="1"/>
</dbReference>
<reference evidence="3 4" key="1">
    <citation type="submission" date="2017-07" db="EMBL/GenBank/DDBJ databases">
        <title>Leptospira spp. isolated from tropical soils.</title>
        <authorList>
            <person name="Thibeaux R."/>
            <person name="Iraola G."/>
            <person name="Ferres I."/>
            <person name="Bierque E."/>
            <person name="Girault D."/>
            <person name="Soupe-Gilbert M.-E."/>
            <person name="Picardeau M."/>
            <person name="Goarant C."/>
        </authorList>
    </citation>
    <scope>NUCLEOTIDE SEQUENCE [LARGE SCALE GENOMIC DNA]</scope>
    <source>
        <strain evidence="3 4">FH2-C-A2</strain>
    </source>
</reference>
<dbReference type="NCBIfam" id="TIGR01643">
    <property type="entry name" value="YD_repeat_2x"/>
    <property type="match status" value="2"/>
</dbReference>
<dbReference type="Proteomes" id="UP000231912">
    <property type="component" value="Unassembled WGS sequence"/>
</dbReference>
<dbReference type="PANTHER" id="PTHR32305:SF15">
    <property type="entry name" value="PROTEIN RHSA-RELATED"/>
    <property type="match status" value="1"/>
</dbReference>
<dbReference type="InterPro" id="IPR016047">
    <property type="entry name" value="M23ase_b-sheet_dom"/>
</dbReference>
<dbReference type="NCBIfam" id="TIGR03696">
    <property type="entry name" value="Rhs_assc_core"/>
    <property type="match status" value="1"/>
</dbReference>
<feature type="domain" description="M23ase beta-sheet core" evidence="2">
    <location>
        <begin position="1168"/>
        <end position="1263"/>
    </location>
</feature>
<comment type="caution">
    <text evidence="3">The sequence shown here is derived from an EMBL/GenBank/DDBJ whole genome shotgun (WGS) entry which is preliminary data.</text>
</comment>
<name>A0A2M9ZDM8_9LEPT</name>
<organism evidence="3 4">
    <name type="scientific">Leptospira wolffii</name>
    <dbReference type="NCBI Taxonomy" id="409998"/>
    <lineage>
        <taxon>Bacteria</taxon>
        <taxon>Pseudomonadati</taxon>
        <taxon>Spirochaetota</taxon>
        <taxon>Spirochaetia</taxon>
        <taxon>Leptospirales</taxon>
        <taxon>Leptospiraceae</taxon>
        <taxon>Leptospira</taxon>
    </lineage>
</organism>